<accession>A0A8B6BGS2</accession>
<organism evidence="3 4">
    <name type="scientific">Mytilus galloprovincialis</name>
    <name type="common">Mediterranean mussel</name>
    <dbReference type="NCBI Taxonomy" id="29158"/>
    <lineage>
        <taxon>Eukaryota</taxon>
        <taxon>Metazoa</taxon>
        <taxon>Spiralia</taxon>
        <taxon>Lophotrochozoa</taxon>
        <taxon>Mollusca</taxon>
        <taxon>Bivalvia</taxon>
        <taxon>Autobranchia</taxon>
        <taxon>Pteriomorphia</taxon>
        <taxon>Mytilida</taxon>
        <taxon>Mytiloidea</taxon>
        <taxon>Mytilidae</taxon>
        <taxon>Mytilinae</taxon>
        <taxon>Mytilus</taxon>
    </lineage>
</organism>
<proteinExistence type="predicted"/>
<protein>
    <recommendedName>
        <fullName evidence="2">Dynamin N-terminal domain-containing protein</fullName>
    </recommendedName>
</protein>
<dbReference type="Pfam" id="PF00350">
    <property type="entry name" value="Dynamin_N"/>
    <property type="match status" value="1"/>
</dbReference>
<sequence>MVFFYFTSAVKLKFILYDTGETSAGKSGFINILIGSDILPVSHLACTSTIIKIHNASRENKEIRVTDEKGVVNSIKMPPDADSNTMESKIKKYVSLKGEFQNHKYVDIFLPVPMLKGNTVIVDTPGIGTTEYPELSARLFEFLPRAVAFIYIIDASNAGGLENDRRGWNICRGGKLIGCECKRDDTKEIMSNGDFFNTSHILGTDLECKLNGIECHNILCMNLEVRFLCEDVILESGSAVFYFLMLIIPVLVILFRLYCWGIVRKRIKKRHPGNRNTNGSFSTRCYRYVGL</sequence>
<dbReference type="Proteomes" id="UP000596742">
    <property type="component" value="Unassembled WGS sequence"/>
</dbReference>
<feature type="transmembrane region" description="Helical" evidence="1">
    <location>
        <begin position="239"/>
        <end position="260"/>
    </location>
</feature>
<dbReference type="PANTHER" id="PTHR26392:SF92">
    <property type="entry name" value="PROTEIN KINASE DOMAIN-CONTAINING PROTEIN"/>
    <property type="match status" value="1"/>
</dbReference>
<dbReference type="AlphaFoldDB" id="A0A8B6BGS2"/>
<reference evidence="3" key="1">
    <citation type="submission" date="2018-11" db="EMBL/GenBank/DDBJ databases">
        <authorList>
            <person name="Alioto T."/>
            <person name="Alioto T."/>
        </authorList>
    </citation>
    <scope>NUCLEOTIDE SEQUENCE</scope>
</reference>
<evidence type="ECO:0000313" key="3">
    <source>
        <dbReference type="EMBL" id="VDH90512.1"/>
    </source>
</evidence>
<comment type="caution">
    <text evidence="3">The sequence shown here is derived from an EMBL/GenBank/DDBJ whole genome shotgun (WGS) entry which is preliminary data.</text>
</comment>
<keyword evidence="1" id="KW-1133">Transmembrane helix</keyword>
<dbReference type="PANTHER" id="PTHR26392">
    <property type="entry name" value="MITOGEN-ACTIVATED PROTEIN KINASE KINASE KINASE 7-RELATED"/>
    <property type="match status" value="1"/>
</dbReference>
<dbReference type="Gene3D" id="3.40.50.300">
    <property type="entry name" value="P-loop containing nucleotide triphosphate hydrolases"/>
    <property type="match status" value="1"/>
</dbReference>
<evidence type="ECO:0000259" key="2">
    <source>
        <dbReference type="Pfam" id="PF00350"/>
    </source>
</evidence>
<evidence type="ECO:0000256" key="1">
    <source>
        <dbReference type="SAM" id="Phobius"/>
    </source>
</evidence>
<dbReference type="OrthoDB" id="6082534at2759"/>
<evidence type="ECO:0000313" key="4">
    <source>
        <dbReference type="Proteomes" id="UP000596742"/>
    </source>
</evidence>
<feature type="domain" description="Dynamin N-terminal" evidence="2">
    <location>
        <begin position="20"/>
        <end position="157"/>
    </location>
</feature>
<gene>
    <name evidence="3" type="ORF">MGAL_10B032542</name>
</gene>
<keyword evidence="4" id="KW-1185">Reference proteome</keyword>
<dbReference type="EMBL" id="UYJE01000141">
    <property type="protein sequence ID" value="VDH90512.1"/>
    <property type="molecule type" value="Genomic_DNA"/>
</dbReference>
<dbReference type="InterPro" id="IPR045063">
    <property type="entry name" value="Dynamin_N"/>
</dbReference>
<name>A0A8B6BGS2_MYTGA</name>
<dbReference type="InterPro" id="IPR027417">
    <property type="entry name" value="P-loop_NTPase"/>
</dbReference>
<keyword evidence="1" id="KW-0472">Membrane</keyword>
<keyword evidence="1" id="KW-0812">Transmembrane</keyword>
<dbReference type="SUPFAM" id="SSF52540">
    <property type="entry name" value="P-loop containing nucleoside triphosphate hydrolases"/>
    <property type="match status" value="1"/>
</dbReference>